<dbReference type="SUPFAM" id="SSF56801">
    <property type="entry name" value="Acetyl-CoA synthetase-like"/>
    <property type="match status" value="1"/>
</dbReference>
<evidence type="ECO:0000256" key="2">
    <source>
        <dbReference type="ARBA" id="ARBA00022840"/>
    </source>
</evidence>
<organism evidence="4 5">
    <name type="scientific">Hwangdonia lutea</name>
    <dbReference type="NCBI Taxonomy" id="3075823"/>
    <lineage>
        <taxon>Bacteria</taxon>
        <taxon>Pseudomonadati</taxon>
        <taxon>Bacteroidota</taxon>
        <taxon>Flavobacteriia</taxon>
        <taxon>Flavobacteriales</taxon>
        <taxon>Flavobacteriaceae</taxon>
        <taxon>Hwangdonia</taxon>
    </lineage>
</organism>
<dbReference type="Gene3D" id="3.40.50.12780">
    <property type="entry name" value="N-terminal domain of ligase-like"/>
    <property type="match status" value="1"/>
</dbReference>
<dbReference type="AlphaFoldDB" id="A0AA97HQ80"/>
<dbReference type="InterPro" id="IPR042099">
    <property type="entry name" value="ANL_N_sf"/>
</dbReference>
<dbReference type="InterPro" id="IPR020845">
    <property type="entry name" value="AMP-binding_CS"/>
</dbReference>
<keyword evidence="2" id="KW-0067">ATP-binding</keyword>
<dbReference type="GO" id="GO:0004467">
    <property type="term" value="F:long-chain fatty acid-CoA ligase activity"/>
    <property type="evidence" value="ECO:0007669"/>
    <property type="project" value="TreeGrafter"/>
</dbReference>
<reference evidence="5" key="1">
    <citation type="submission" date="2024-06" db="EMBL/GenBank/DDBJ databases">
        <title>Hwangdonia haimaensis gen. nov., sp. nov., a member of the family Flavobacteriaceae isolated from the haima cold seep.</title>
        <authorList>
            <person name="Li J."/>
        </authorList>
    </citation>
    <scope>NUCLEOTIDE SEQUENCE [LARGE SCALE GENOMIC DNA]</scope>
    <source>
        <strain evidence="5">SCSIO 19198</strain>
    </source>
</reference>
<proteinExistence type="predicted"/>
<dbReference type="GO" id="GO:0005524">
    <property type="term" value="F:ATP binding"/>
    <property type="evidence" value="ECO:0007669"/>
    <property type="project" value="UniProtKB-KW"/>
</dbReference>
<dbReference type="PROSITE" id="PS00455">
    <property type="entry name" value="AMP_BINDING"/>
    <property type="match status" value="1"/>
</dbReference>
<dbReference type="Proteomes" id="UP001302486">
    <property type="component" value="Chromosome"/>
</dbReference>
<dbReference type="Pfam" id="PF00501">
    <property type="entry name" value="AMP-binding"/>
    <property type="match status" value="1"/>
</dbReference>
<feature type="domain" description="AMP-dependent synthetase/ligase" evidence="3">
    <location>
        <begin position="14"/>
        <end position="383"/>
    </location>
</feature>
<dbReference type="EMBL" id="CP136521">
    <property type="protein sequence ID" value="WOD42630.1"/>
    <property type="molecule type" value="Genomic_DNA"/>
</dbReference>
<gene>
    <name evidence="4" type="ORF">RNZ46_11590</name>
</gene>
<protein>
    <submittedName>
        <fullName evidence="4">AMP-binding protein</fullName>
    </submittedName>
</protein>
<dbReference type="Pfam" id="PF23562">
    <property type="entry name" value="AMP-binding_C_3"/>
    <property type="match status" value="1"/>
</dbReference>
<dbReference type="PANTHER" id="PTHR43272:SF33">
    <property type="entry name" value="AMP-BINDING DOMAIN-CONTAINING PROTEIN-RELATED"/>
    <property type="match status" value="1"/>
</dbReference>
<dbReference type="PANTHER" id="PTHR43272">
    <property type="entry name" value="LONG-CHAIN-FATTY-ACID--COA LIGASE"/>
    <property type="match status" value="1"/>
</dbReference>
<dbReference type="GO" id="GO:0016020">
    <property type="term" value="C:membrane"/>
    <property type="evidence" value="ECO:0007669"/>
    <property type="project" value="TreeGrafter"/>
</dbReference>
<dbReference type="KEGG" id="hws:RNZ46_11590"/>
<evidence type="ECO:0000313" key="5">
    <source>
        <dbReference type="Proteomes" id="UP001302486"/>
    </source>
</evidence>
<dbReference type="InterPro" id="IPR000873">
    <property type="entry name" value="AMP-dep_synth/lig_dom"/>
</dbReference>
<name>A0AA97HQ80_9FLAO</name>
<evidence type="ECO:0000259" key="3">
    <source>
        <dbReference type="Pfam" id="PF00501"/>
    </source>
</evidence>
<accession>A0AA97HQ80</accession>
<keyword evidence="1" id="KW-0547">Nucleotide-binding</keyword>
<dbReference type="RefSeq" id="WP_316982359.1">
    <property type="nucleotide sequence ID" value="NZ_CP136521.1"/>
</dbReference>
<keyword evidence="5" id="KW-1185">Reference proteome</keyword>
<evidence type="ECO:0000256" key="1">
    <source>
        <dbReference type="ARBA" id="ARBA00022741"/>
    </source>
</evidence>
<evidence type="ECO:0000313" key="4">
    <source>
        <dbReference type="EMBL" id="WOD42630.1"/>
    </source>
</evidence>
<sequence>MTLFNSPLEAFMHWENEAPNRVFLKQPINGKLLTYTFAEAKDSICKIASKLKSYRLPEGSHVAILSKNCTHWLLSDLAIMMAGYVSIPIYPTLTASAIQQILEHSESKAIIIGKLDDFESQKSGIPDIHKISVGAFGENEGDLWEDIIEKQDPLVTLPTIDANQLHTIIYTSGTTGLPKGVMHTVGNIMESMRVIKSIIKLPETPRLFSYLPLAHVAERVGIGTHGIVIGAEFSFPESLDTFASDLEKCQPHLFLAVPRIWAKFQEKILENIPQKKLNMLLNIPFVNRLVKKKLKQKLGLKDASFIVSGAAPLSADLIRWFKKIDVTIYQVYGMTEDCIISHATRPGFNKIGTVGKALEPVQIKFSPEGEILIKNNCLMKGYYKAPEITARVFDDAGYFKTGDKGEYDHEGYLTLTGRAKDEFKTDKGKYISPTHIELLLSKNNDIEQICVVGTGIPQPIALITLSELGMTKPKNTLSNGLIETLNAINPSLGKHEKVAKVIVMKEDWTVDNNLITPSFKVKRNSIEKIHQPLYKSWFEMDDKVIFET</sequence>